<gene>
    <name evidence="2" type="ORF">D5R40_06660</name>
</gene>
<dbReference type="InterPro" id="IPR037465">
    <property type="entry name" value="YlxR"/>
</dbReference>
<keyword evidence="3" id="KW-1185">Reference proteome</keyword>
<dbReference type="SUPFAM" id="SSF64376">
    <property type="entry name" value="YlxR-like"/>
    <property type="match status" value="1"/>
</dbReference>
<evidence type="ECO:0000259" key="1">
    <source>
        <dbReference type="Pfam" id="PF04296"/>
    </source>
</evidence>
<evidence type="ECO:0000313" key="3">
    <source>
        <dbReference type="Proteomes" id="UP000269154"/>
    </source>
</evidence>
<dbReference type="PANTHER" id="PTHR34215:SF1">
    <property type="entry name" value="YLXR DOMAIN-CONTAINING PROTEIN"/>
    <property type="match status" value="1"/>
</dbReference>
<name>A0A3N6P016_9CYAN</name>
<organism evidence="2 3">
    <name type="scientific">Okeania hirsuta</name>
    <dbReference type="NCBI Taxonomy" id="1458930"/>
    <lineage>
        <taxon>Bacteria</taxon>
        <taxon>Bacillati</taxon>
        <taxon>Cyanobacteriota</taxon>
        <taxon>Cyanophyceae</taxon>
        <taxon>Oscillatoriophycideae</taxon>
        <taxon>Oscillatoriales</taxon>
        <taxon>Microcoleaceae</taxon>
        <taxon>Okeania</taxon>
    </lineage>
</organism>
<proteinExistence type="predicted"/>
<feature type="domain" description="YlxR" evidence="1">
    <location>
        <begin position="6"/>
        <end position="77"/>
    </location>
</feature>
<dbReference type="Proteomes" id="UP000269154">
    <property type="component" value="Unassembled WGS sequence"/>
</dbReference>
<protein>
    <submittedName>
        <fullName evidence="2">YlxR family protein</fullName>
    </submittedName>
</protein>
<accession>A0A3N6P016</accession>
<dbReference type="AlphaFoldDB" id="A0A3N6P016"/>
<dbReference type="InterPro" id="IPR035931">
    <property type="entry name" value="YlxR-like_sf"/>
</dbReference>
<sequence>MKPNYRRCVSCKKLAPKEDFWRVIRIKKSSTIRLDEGEGRSAYICPQTECFQIARKKNKLSRSLKTHVSPEIYQALWQRLKNSSSKK</sequence>
<dbReference type="RefSeq" id="WP_124145084.1">
    <property type="nucleotide sequence ID" value="NZ_CAWOKI010000065.1"/>
</dbReference>
<dbReference type="EMBL" id="RCBY01000024">
    <property type="protein sequence ID" value="RQH50245.1"/>
    <property type="molecule type" value="Genomic_DNA"/>
</dbReference>
<reference evidence="2 3" key="1">
    <citation type="journal article" date="2018" name="ACS Chem. Biol.">
        <title>Ketoreductase domain dysfunction expands chemodiversity: malyngamide biosynthesis in the cyanobacterium Okeania hirsuta.</title>
        <authorList>
            <person name="Moss N.A."/>
            <person name="Leao T."/>
            <person name="Rankin M."/>
            <person name="McCullough T.M."/>
            <person name="Qu P."/>
            <person name="Korobeynikov A."/>
            <person name="Smith J.L."/>
            <person name="Gerwick L."/>
            <person name="Gerwick W.H."/>
        </authorList>
    </citation>
    <scope>NUCLEOTIDE SEQUENCE [LARGE SCALE GENOMIC DNA]</scope>
    <source>
        <strain evidence="2 3">PAB10Feb10-1</strain>
    </source>
</reference>
<evidence type="ECO:0000313" key="2">
    <source>
        <dbReference type="EMBL" id="RQH50245.1"/>
    </source>
</evidence>
<dbReference type="Pfam" id="PF04296">
    <property type="entry name" value="YlxR"/>
    <property type="match status" value="1"/>
</dbReference>
<dbReference type="OrthoDB" id="426849at2"/>
<dbReference type="InterPro" id="IPR007393">
    <property type="entry name" value="YlxR_dom"/>
</dbReference>
<dbReference type="PANTHER" id="PTHR34215">
    <property type="entry name" value="BLL0784 PROTEIN"/>
    <property type="match status" value="1"/>
</dbReference>
<dbReference type="Gene3D" id="3.30.1230.10">
    <property type="entry name" value="YlxR-like"/>
    <property type="match status" value="1"/>
</dbReference>
<comment type="caution">
    <text evidence="2">The sequence shown here is derived from an EMBL/GenBank/DDBJ whole genome shotgun (WGS) entry which is preliminary data.</text>
</comment>